<keyword evidence="5" id="KW-1185">Reference proteome</keyword>
<evidence type="ECO:0000256" key="2">
    <source>
        <dbReference type="PIRSR" id="PIRSR005902-1"/>
    </source>
</evidence>
<dbReference type="InterPro" id="IPR001130">
    <property type="entry name" value="TatD-like"/>
</dbReference>
<dbReference type="AlphaFoldDB" id="A0A8J5XNZ9"/>
<feature type="binding site" evidence="2">
    <location>
        <position position="166"/>
    </location>
    <ligand>
        <name>a divalent metal cation</name>
        <dbReference type="ChEBI" id="CHEBI:60240"/>
        <label>2</label>
    </ligand>
</feature>
<sequence>MRQHGGGHVGPAAAGARAQPRSSAPTVALLPLLFDAHCHLQLPHANLGSADELVARARRAGVGGAAVCSTSGRDWALVAALKARHPEFVRAQYGVHPWWLDHDDAREPFGWSAELRAVLARDPTAGVGETGLDKTRRSRASLAAQRLVCAEHLRIARDLRRPVTLHCVRAYGSLLELIGDFARYECDASRPLPTCVLHGFRGPADLVARFAALGCRFSFGGHPLDDAHLQLLRAVPRNRLLLETDAPDQLPPARVLALCGTAAGTGVDLPAADVVGAPSDDAGFANEPANLRAIVRFVAAELGWDAAELARDASANARAVFCAQAAAHCANAGDL</sequence>
<feature type="binding site" evidence="2">
    <location>
        <position position="39"/>
    </location>
    <ligand>
        <name>a divalent metal cation</name>
        <dbReference type="ChEBI" id="CHEBI:60240"/>
        <label>1</label>
    </ligand>
</feature>
<dbReference type="PANTHER" id="PTHR47176">
    <property type="entry name" value="OSJNBA0020J04.13 PROTEIN"/>
    <property type="match status" value="1"/>
</dbReference>
<dbReference type="SUPFAM" id="SSF51556">
    <property type="entry name" value="Metallo-dependent hydrolases"/>
    <property type="match status" value="1"/>
</dbReference>
<protein>
    <submittedName>
        <fullName evidence="4">Uncharacterized protein</fullName>
    </submittedName>
</protein>
<keyword evidence="1" id="KW-0378">Hydrolase</keyword>
<dbReference type="GO" id="GO:0016788">
    <property type="term" value="F:hydrolase activity, acting on ester bonds"/>
    <property type="evidence" value="ECO:0007669"/>
    <property type="project" value="InterPro"/>
</dbReference>
<feature type="binding site" evidence="2">
    <location>
        <position position="37"/>
    </location>
    <ligand>
        <name>a divalent metal cation</name>
        <dbReference type="ChEBI" id="CHEBI:60240"/>
        <label>1</label>
    </ligand>
</feature>
<dbReference type="Pfam" id="PF01026">
    <property type="entry name" value="TatD_DNase"/>
    <property type="match status" value="1"/>
</dbReference>
<gene>
    <name evidence="4" type="ORF">KFE25_000595</name>
</gene>
<evidence type="ECO:0000313" key="5">
    <source>
        <dbReference type="Proteomes" id="UP000751190"/>
    </source>
</evidence>
<dbReference type="Gene3D" id="3.20.20.140">
    <property type="entry name" value="Metal-dependent hydrolases"/>
    <property type="match status" value="1"/>
</dbReference>
<reference evidence="4" key="1">
    <citation type="submission" date="2021-05" db="EMBL/GenBank/DDBJ databases">
        <title>The genome of the haptophyte Pavlova lutheri (Diacronema luteri, Pavlovales) - a model for lipid biosynthesis in eukaryotic algae.</title>
        <authorList>
            <person name="Hulatt C.J."/>
            <person name="Posewitz M.C."/>
        </authorList>
    </citation>
    <scope>NUCLEOTIDE SEQUENCE</scope>
    <source>
        <strain evidence="4">NIVA-4/92</strain>
    </source>
</reference>
<organism evidence="4 5">
    <name type="scientific">Diacronema lutheri</name>
    <name type="common">Unicellular marine alga</name>
    <name type="synonym">Monochrysis lutheri</name>
    <dbReference type="NCBI Taxonomy" id="2081491"/>
    <lineage>
        <taxon>Eukaryota</taxon>
        <taxon>Haptista</taxon>
        <taxon>Haptophyta</taxon>
        <taxon>Pavlovophyceae</taxon>
        <taxon>Pavlovales</taxon>
        <taxon>Pavlovaceae</taxon>
        <taxon>Diacronema</taxon>
    </lineage>
</organism>
<dbReference type="InterPro" id="IPR018228">
    <property type="entry name" value="DNase_TatD-rel_CS"/>
</dbReference>
<feature type="binding site" evidence="2">
    <location>
        <position position="245"/>
    </location>
    <ligand>
        <name>a divalent metal cation</name>
        <dbReference type="ChEBI" id="CHEBI:60240"/>
        <label>1</label>
    </ligand>
</feature>
<dbReference type="PIRSF" id="PIRSF005902">
    <property type="entry name" value="DNase_TatD"/>
    <property type="match status" value="1"/>
</dbReference>
<dbReference type="GO" id="GO:0046872">
    <property type="term" value="F:metal ion binding"/>
    <property type="evidence" value="ECO:0007669"/>
    <property type="project" value="UniProtKB-KW"/>
</dbReference>
<accession>A0A8J5XNZ9</accession>
<comment type="caution">
    <text evidence="4">The sequence shown here is derived from an EMBL/GenBank/DDBJ whole genome shotgun (WGS) entry which is preliminary data.</text>
</comment>
<evidence type="ECO:0000256" key="3">
    <source>
        <dbReference type="SAM" id="MobiDB-lite"/>
    </source>
</evidence>
<evidence type="ECO:0000313" key="4">
    <source>
        <dbReference type="EMBL" id="KAG8467279.1"/>
    </source>
</evidence>
<keyword evidence="2" id="KW-0479">Metal-binding</keyword>
<proteinExistence type="predicted"/>
<dbReference type="CDD" id="cd01310">
    <property type="entry name" value="TatD_DNAse"/>
    <property type="match status" value="1"/>
</dbReference>
<feature type="region of interest" description="Disordered" evidence="3">
    <location>
        <begin position="1"/>
        <end position="20"/>
    </location>
</feature>
<dbReference type="Proteomes" id="UP000751190">
    <property type="component" value="Unassembled WGS sequence"/>
</dbReference>
<name>A0A8J5XNZ9_DIALT</name>
<feature type="binding site" evidence="2">
    <location>
        <position position="198"/>
    </location>
    <ligand>
        <name>a divalent metal cation</name>
        <dbReference type="ChEBI" id="CHEBI:60240"/>
        <label>2</label>
    </ligand>
</feature>
<dbReference type="EMBL" id="JAGTXO010000006">
    <property type="protein sequence ID" value="KAG8467279.1"/>
    <property type="molecule type" value="Genomic_DNA"/>
</dbReference>
<dbReference type="OMA" id="VSCATHE"/>
<dbReference type="PANTHER" id="PTHR47176:SF1">
    <property type="entry name" value="OS04G0577500 PROTEIN"/>
    <property type="match status" value="1"/>
</dbReference>
<feature type="compositionally biased region" description="Low complexity" evidence="3">
    <location>
        <begin position="10"/>
        <end position="20"/>
    </location>
</feature>
<evidence type="ECO:0000256" key="1">
    <source>
        <dbReference type="ARBA" id="ARBA00022801"/>
    </source>
</evidence>
<dbReference type="OrthoDB" id="6079689at2759"/>
<dbReference type="InterPro" id="IPR032466">
    <property type="entry name" value="Metal_Hydrolase"/>
</dbReference>
<feature type="binding site" evidence="2">
    <location>
        <position position="129"/>
    </location>
    <ligand>
        <name>a divalent metal cation</name>
        <dbReference type="ChEBI" id="CHEBI:60240"/>
        <label>1</label>
    </ligand>
</feature>
<dbReference type="PROSITE" id="PS01091">
    <property type="entry name" value="TATD_3"/>
    <property type="match status" value="1"/>
</dbReference>